<dbReference type="Proteomes" id="UP000236884">
    <property type="component" value="Chromosome"/>
</dbReference>
<keyword evidence="7" id="KW-1185">Reference proteome</keyword>
<gene>
    <name evidence="6" type="primary">metB_1</name>
    <name evidence="6" type="ORF">GJW-30_1_00516</name>
</gene>
<sequence>MAKPPLKPRTLAAQAMGAIDPETHAIVPPVHVASTFLRDPDNQYRTGYIYGRPDNATVRQAESVIAALEGAPEALLLGSGMAAATSVILALEAGAHILAPKVMYWALRHWMLNDAPRYGYTVDTVDMTDTAAIKAAIKPGKTKLIWIETPGNPLWTITDIAAVAKIAHDAGAKLAIDSTAATPLLTRPIEHGADIVMHSATKYLNGHSDIIAGALATARADDPLWQSIRNVRARHGAILGPFEAWLLLRGLRTLDVRVRAACETAADLAARFAKHPLIAEVLYPGLASHPDHAIAVKQMQGGFGGMLSVRVKAGEAAAIDAAARVEVWKRATSLGGVESLIEHRASIEGAGSPCPPDLLRLSAGLEDADDLFNDLDRALRGANA</sequence>
<evidence type="ECO:0000256" key="3">
    <source>
        <dbReference type="ARBA" id="ARBA00022898"/>
    </source>
</evidence>
<dbReference type="KEGG" id="vgo:GJW-30_1_00516"/>
<dbReference type="Gene3D" id="3.40.640.10">
    <property type="entry name" value="Type I PLP-dependent aspartate aminotransferase-like (Major domain)"/>
    <property type="match status" value="1"/>
</dbReference>
<dbReference type="InterPro" id="IPR054542">
    <property type="entry name" value="Cys_met_metab_PP"/>
</dbReference>
<dbReference type="CDD" id="cd00614">
    <property type="entry name" value="CGS_like"/>
    <property type="match status" value="1"/>
</dbReference>
<proteinExistence type="inferred from homology"/>
<protein>
    <submittedName>
        <fullName evidence="6">Cystathionine gamma-synthase</fullName>
        <ecNumber evidence="6">2.5.1.48</ecNumber>
    </submittedName>
</protein>
<evidence type="ECO:0000256" key="5">
    <source>
        <dbReference type="RuleBase" id="RU362118"/>
    </source>
</evidence>
<dbReference type="PIRSF" id="PIRSF001434">
    <property type="entry name" value="CGS"/>
    <property type="match status" value="1"/>
</dbReference>
<dbReference type="Gene3D" id="3.90.1150.10">
    <property type="entry name" value="Aspartate Aminotransferase, domain 1"/>
    <property type="match status" value="1"/>
</dbReference>
<name>A0A0S3PPZ1_9BRAD</name>
<dbReference type="SUPFAM" id="SSF53383">
    <property type="entry name" value="PLP-dependent transferases"/>
    <property type="match status" value="1"/>
</dbReference>
<dbReference type="InterPro" id="IPR015422">
    <property type="entry name" value="PyrdxlP-dep_Trfase_small"/>
</dbReference>
<evidence type="ECO:0000313" key="7">
    <source>
        <dbReference type="Proteomes" id="UP000236884"/>
    </source>
</evidence>
<evidence type="ECO:0000256" key="1">
    <source>
        <dbReference type="ARBA" id="ARBA00001933"/>
    </source>
</evidence>
<accession>A0A0S3PPZ1</accession>
<dbReference type="Pfam" id="PF01053">
    <property type="entry name" value="Cys_Met_Meta_PP"/>
    <property type="match status" value="1"/>
</dbReference>
<dbReference type="EMBL" id="AP014946">
    <property type="protein sequence ID" value="BAT58004.1"/>
    <property type="molecule type" value="Genomic_DNA"/>
</dbReference>
<dbReference type="AlphaFoldDB" id="A0A0S3PPZ1"/>
<dbReference type="GO" id="GO:0019346">
    <property type="term" value="P:transsulfuration"/>
    <property type="evidence" value="ECO:0007669"/>
    <property type="project" value="InterPro"/>
</dbReference>
<dbReference type="InterPro" id="IPR015424">
    <property type="entry name" value="PyrdxlP-dep_Trfase"/>
</dbReference>
<dbReference type="GO" id="GO:0004123">
    <property type="term" value="F:cystathionine gamma-lyase activity"/>
    <property type="evidence" value="ECO:0007669"/>
    <property type="project" value="TreeGrafter"/>
</dbReference>
<evidence type="ECO:0000256" key="4">
    <source>
        <dbReference type="PIRSR" id="PIRSR001434-2"/>
    </source>
</evidence>
<dbReference type="PANTHER" id="PTHR11808:SF15">
    <property type="entry name" value="CYSTATHIONINE GAMMA-LYASE"/>
    <property type="match status" value="1"/>
</dbReference>
<organism evidence="6 7">
    <name type="scientific">Variibacter gotjawalensis</name>
    <dbReference type="NCBI Taxonomy" id="1333996"/>
    <lineage>
        <taxon>Bacteria</taxon>
        <taxon>Pseudomonadati</taxon>
        <taxon>Pseudomonadota</taxon>
        <taxon>Alphaproteobacteria</taxon>
        <taxon>Hyphomicrobiales</taxon>
        <taxon>Nitrobacteraceae</taxon>
        <taxon>Variibacter</taxon>
    </lineage>
</organism>
<dbReference type="GO" id="GO:0005737">
    <property type="term" value="C:cytoplasm"/>
    <property type="evidence" value="ECO:0007669"/>
    <property type="project" value="TreeGrafter"/>
</dbReference>
<dbReference type="InterPro" id="IPR000277">
    <property type="entry name" value="Cys/Met-Metab_PyrdxlP-dep_enz"/>
</dbReference>
<dbReference type="OrthoDB" id="9805807at2"/>
<dbReference type="GO" id="GO:0003962">
    <property type="term" value="F:cystathionine gamma-synthase activity"/>
    <property type="evidence" value="ECO:0007669"/>
    <property type="project" value="UniProtKB-EC"/>
</dbReference>
<reference evidence="6 7" key="1">
    <citation type="submission" date="2015-08" db="EMBL/GenBank/DDBJ databases">
        <title>Investigation of the bacterial diversity of lava forest soil.</title>
        <authorList>
            <person name="Lee J.S."/>
        </authorList>
    </citation>
    <scope>NUCLEOTIDE SEQUENCE [LARGE SCALE GENOMIC DNA]</scope>
    <source>
        <strain evidence="6 7">GJW-30</strain>
    </source>
</reference>
<dbReference type="RefSeq" id="WP_096351276.1">
    <property type="nucleotide sequence ID" value="NZ_AP014946.1"/>
</dbReference>
<dbReference type="EC" id="2.5.1.48" evidence="6"/>
<keyword evidence="6" id="KW-0808">Transferase</keyword>
<comment type="cofactor">
    <cofactor evidence="1 5">
        <name>pyridoxal 5'-phosphate</name>
        <dbReference type="ChEBI" id="CHEBI:597326"/>
    </cofactor>
</comment>
<dbReference type="PROSITE" id="PS00868">
    <property type="entry name" value="CYS_MET_METAB_PP"/>
    <property type="match status" value="1"/>
</dbReference>
<dbReference type="InterPro" id="IPR015421">
    <property type="entry name" value="PyrdxlP-dep_Trfase_major"/>
</dbReference>
<evidence type="ECO:0000313" key="6">
    <source>
        <dbReference type="EMBL" id="BAT58004.1"/>
    </source>
</evidence>
<dbReference type="FunFam" id="3.40.640.10:FF:000046">
    <property type="entry name" value="Cystathionine gamma-lyase"/>
    <property type="match status" value="1"/>
</dbReference>
<dbReference type="GO" id="GO:0019343">
    <property type="term" value="P:cysteine biosynthetic process via cystathionine"/>
    <property type="evidence" value="ECO:0007669"/>
    <property type="project" value="TreeGrafter"/>
</dbReference>
<feature type="modified residue" description="N6-(pyridoxal phosphate)lysine" evidence="4">
    <location>
        <position position="202"/>
    </location>
</feature>
<comment type="similarity">
    <text evidence="2 5">Belongs to the trans-sulfuration enzymes family.</text>
</comment>
<keyword evidence="3 4" id="KW-0663">Pyridoxal phosphate</keyword>
<dbReference type="GO" id="GO:0030170">
    <property type="term" value="F:pyridoxal phosphate binding"/>
    <property type="evidence" value="ECO:0007669"/>
    <property type="project" value="InterPro"/>
</dbReference>
<evidence type="ECO:0000256" key="2">
    <source>
        <dbReference type="ARBA" id="ARBA00009077"/>
    </source>
</evidence>
<dbReference type="PANTHER" id="PTHR11808">
    <property type="entry name" value="TRANS-SULFURATION ENZYME FAMILY MEMBER"/>
    <property type="match status" value="1"/>
</dbReference>